<evidence type="ECO:0000259" key="2">
    <source>
        <dbReference type="Pfam" id="PF13550"/>
    </source>
</evidence>
<gene>
    <name evidence="4" type="ORF">GGR05_000616</name>
</gene>
<dbReference type="InterPro" id="IPR025195">
    <property type="entry name" value="GTA_TIM_dom"/>
</dbReference>
<feature type="domain" description="Tip attachment protein J" evidence="2">
    <location>
        <begin position="789"/>
        <end position="948"/>
    </location>
</feature>
<sequence length="1303" mass="139696">MATILLQAAGGALGGLVGGPFGAVAGRAIGALGGYAIDNRLMGGGGRRESGRLRTSRVMEADEGSGVARVYGTVRVAGQVIWTTRFEEASRTERQGGKGGGARGATSTTTYSYFGNVAVALCEGPIACVRRVWADGEELDLAAVTWRLHPGTETQAPDPLIEARQGAGRAPAYRGVAYLVFERLPLERWGNRIPQISCEVVRPVGTFEQNIRAITIIPGATEHGLDPLVVRERIGDGQDRLPNRNVLHGASDFSASLDELTSLCPRLERAALVVAWFADDLRAGRATCRPGVETAVRDETERWRVGDLARGAARLVSRVDGGPAYGGTPSDAGVRRAIAALRAKGLKVTLYPFLMMDIPPGNGFPDPYGGNEQAAYPWRGRMTLERAETQAGSADGTPAARAEIARFVGTAHPADFIFDETGVRYGGPAEWSYRRMILHQAFLARSADGVDAFVIGSEMRGLTRLRDETGRFPFVDALVDLARDVKSILPEALVTYAADWSEYFGYQPGNGDVLFNLDPLWAEPSIGAVGIDNYLPTSDWRDEDDRAPRDGMASPHDLDGLTAGIAGGEYADWYYPDLAARRRGERQSITDGLGKPWAFRPKDLVSWWSQPHHERRGGMEAPSPTAWAPMSKPIWFTELGCPAVDKGAGQPNVFIDPKSAESALPHFSTGARDDLMQRRFLEAHQKHWDETVPGFDDDRNPVSPVYGDRMVAADAVHLWTWDARPFPAFPERASLWRDGGNWQRGHWLNGRLGRAPLDGLIASLLRDHGFEAFDVSAVDGMVGGFTVSGPGSARGELEELLRLTGVEAFVRGGILRFRSLGRRASVLGSVVPVDAPDEAPVEIRRIEDGEAPGEIVLGFGDAERAYRPAAAEAVLPGRYRPGQATLELPVVLTETEARELARGVLEREAGDREMARFALSPAEIEIGVGDRLELEGRSGIWQMTRIEDGLSRRVEARRVRHRAAPPGAGAPQPLPDLTGPSFASRPAVALLDLPKLGSGLGGAMVAVSAKPWLPYVVMASATAAGHRPVLVAETCATTGRLAAALGAGREEILDRTHVMTVDLAAGSLASASAALVQAGENTATVLSSSGGWEVVRFLEAEEVAPSRYRLAGLTRGLGGTGEEAAAGAPAGARFVLLDRAVQRLPLADGEAGIPADWLVVPAGHRLDDPASDRRTAALGRRALRPLSPVHLKGRLGIDGLHLEWIRRTRSTDPAWDGLDVPLDEDREAYRVSLFAGPGTVRTVTVETSVLRLTTAELASWFGRVPSEMSVEVAQLSQVYGPGASTRLMVAATGSLSNEGAEHG</sequence>
<proteinExistence type="predicted"/>
<keyword evidence="5" id="KW-1185">Reference proteome</keyword>
<reference evidence="4 5" key="1">
    <citation type="submission" date="2020-08" db="EMBL/GenBank/DDBJ databases">
        <title>Genomic Encyclopedia of Type Strains, Phase IV (KMG-IV): sequencing the most valuable type-strain genomes for metagenomic binning, comparative biology and taxonomic classification.</title>
        <authorList>
            <person name="Goeker M."/>
        </authorList>
    </citation>
    <scope>NUCLEOTIDE SEQUENCE [LARGE SCALE GENOMIC DNA]</scope>
    <source>
        <strain evidence="4 5">DSM 25024</strain>
    </source>
</reference>
<dbReference type="InterPro" id="IPR056490">
    <property type="entry name" value="Rcc01698_C"/>
</dbReference>
<dbReference type="Gene3D" id="3.20.20.80">
    <property type="entry name" value="Glycosidases"/>
    <property type="match status" value="1"/>
</dbReference>
<feature type="domain" description="Rcc01698-like C-terminal" evidence="3">
    <location>
        <begin position="1036"/>
        <end position="1135"/>
    </location>
</feature>
<feature type="domain" description="GTA TIM-barrel-like" evidence="1">
    <location>
        <begin position="431"/>
        <end position="730"/>
    </location>
</feature>
<dbReference type="OrthoDB" id="8445115at2"/>
<evidence type="ECO:0000259" key="1">
    <source>
        <dbReference type="Pfam" id="PF13547"/>
    </source>
</evidence>
<dbReference type="RefSeq" id="WP_090958215.1">
    <property type="nucleotide sequence ID" value="NZ_FOOA01000001.1"/>
</dbReference>
<evidence type="ECO:0000259" key="3">
    <source>
        <dbReference type="Pfam" id="PF23666"/>
    </source>
</evidence>
<dbReference type="SUPFAM" id="SSF51445">
    <property type="entry name" value="(Trans)glycosidases"/>
    <property type="match status" value="1"/>
</dbReference>
<dbReference type="CDD" id="cd19607">
    <property type="entry name" value="GTA_TIM-barrel-like"/>
    <property type="match status" value="1"/>
</dbReference>
<dbReference type="EMBL" id="JACIDO010000001">
    <property type="protein sequence ID" value="MBB3934505.1"/>
    <property type="molecule type" value="Genomic_DNA"/>
</dbReference>
<comment type="caution">
    <text evidence="4">The sequence shown here is derived from an EMBL/GenBank/DDBJ whole genome shotgun (WGS) entry which is preliminary data.</text>
</comment>
<dbReference type="Pfam" id="PF23666">
    <property type="entry name" value="Rcc01698_C"/>
    <property type="match status" value="1"/>
</dbReference>
<dbReference type="Pfam" id="PF13550">
    <property type="entry name" value="Phage-tail_3"/>
    <property type="match status" value="1"/>
</dbReference>
<dbReference type="InterPro" id="IPR032876">
    <property type="entry name" value="J_dom"/>
</dbReference>
<accession>A0A7W6BQQ2</accession>
<dbReference type="InterPro" id="IPR017853">
    <property type="entry name" value="GH"/>
</dbReference>
<name>A0A7W6BQQ2_9HYPH</name>
<dbReference type="Proteomes" id="UP000531216">
    <property type="component" value="Unassembled WGS sequence"/>
</dbReference>
<evidence type="ECO:0008006" key="6">
    <source>
        <dbReference type="Google" id="ProtNLM"/>
    </source>
</evidence>
<dbReference type="Pfam" id="PF13547">
    <property type="entry name" value="GTA_TIM"/>
    <property type="match status" value="1"/>
</dbReference>
<evidence type="ECO:0000313" key="4">
    <source>
        <dbReference type="EMBL" id="MBB3934505.1"/>
    </source>
</evidence>
<protein>
    <recommendedName>
        <fullName evidence="6">Phage tail protein</fullName>
    </recommendedName>
</protein>
<organism evidence="4 5">
    <name type="scientific">Aureimonas phyllosphaerae</name>
    <dbReference type="NCBI Taxonomy" id="1166078"/>
    <lineage>
        <taxon>Bacteria</taxon>
        <taxon>Pseudomonadati</taxon>
        <taxon>Pseudomonadota</taxon>
        <taxon>Alphaproteobacteria</taxon>
        <taxon>Hyphomicrobiales</taxon>
        <taxon>Aurantimonadaceae</taxon>
        <taxon>Aureimonas</taxon>
    </lineage>
</organism>
<evidence type="ECO:0000313" key="5">
    <source>
        <dbReference type="Proteomes" id="UP000531216"/>
    </source>
</evidence>